<dbReference type="Proteomes" id="UP001153365">
    <property type="component" value="Unassembled WGS sequence"/>
</dbReference>
<dbReference type="AlphaFoldDB" id="A0AAV0ARE6"/>
<comment type="caution">
    <text evidence="3">The sequence shown here is derived from an EMBL/GenBank/DDBJ whole genome shotgun (WGS) entry which is preliminary data.</text>
</comment>
<proteinExistence type="predicted"/>
<keyword evidence="2" id="KW-0472">Membrane</keyword>
<keyword evidence="2" id="KW-1133">Transmembrane helix</keyword>
<keyword evidence="4" id="KW-1185">Reference proteome</keyword>
<reference evidence="3" key="1">
    <citation type="submission" date="2022-06" db="EMBL/GenBank/DDBJ databases">
        <authorList>
            <consortium name="SYNGENTA / RWTH Aachen University"/>
        </authorList>
    </citation>
    <scope>NUCLEOTIDE SEQUENCE</scope>
</reference>
<protein>
    <submittedName>
        <fullName evidence="3">Uncharacterized protein</fullName>
    </submittedName>
</protein>
<organism evidence="3 4">
    <name type="scientific">Phakopsora pachyrhizi</name>
    <name type="common">Asian soybean rust disease fungus</name>
    <dbReference type="NCBI Taxonomy" id="170000"/>
    <lineage>
        <taxon>Eukaryota</taxon>
        <taxon>Fungi</taxon>
        <taxon>Dikarya</taxon>
        <taxon>Basidiomycota</taxon>
        <taxon>Pucciniomycotina</taxon>
        <taxon>Pucciniomycetes</taxon>
        <taxon>Pucciniales</taxon>
        <taxon>Phakopsoraceae</taxon>
        <taxon>Phakopsora</taxon>
    </lineage>
</organism>
<evidence type="ECO:0000256" key="2">
    <source>
        <dbReference type="SAM" id="Phobius"/>
    </source>
</evidence>
<evidence type="ECO:0000256" key="1">
    <source>
        <dbReference type="SAM" id="MobiDB-lite"/>
    </source>
</evidence>
<feature type="compositionally biased region" description="Polar residues" evidence="1">
    <location>
        <begin position="113"/>
        <end position="126"/>
    </location>
</feature>
<gene>
    <name evidence="3" type="ORF">PPACK8108_LOCUS6485</name>
</gene>
<keyword evidence="2" id="KW-0812">Transmembrane</keyword>
<dbReference type="EMBL" id="CALTRL010001232">
    <property type="protein sequence ID" value="CAH7671682.1"/>
    <property type="molecule type" value="Genomic_DNA"/>
</dbReference>
<evidence type="ECO:0000313" key="3">
    <source>
        <dbReference type="EMBL" id="CAH7671682.1"/>
    </source>
</evidence>
<sequence>MQEQHPQPYSYQNPELGLFIWEPGPSQSYYSRLPTKPKFQNMHSQPPIIDSNLLHHWPVGYQATENLITPLQNYPGVVGLNNHVGNGNQIYGPSEIIEPIILQIDAQLPRENPSGTHSASDLSYSTHSEEEGDPTWTSYEDSESSALSSSIDAQLPRETHQALIAPAILVILLTVKKREILLGQAMKIRVFCIVFLGIFTAFIKFF</sequence>
<feature type="transmembrane region" description="Helical" evidence="2">
    <location>
        <begin position="188"/>
        <end position="205"/>
    </location>
</feature>
<evidence type="ECO:0000313" key="4">
    <source>
        <dbReference type="Proteomes" id="UP001153365"/>
    </source>
</evidence>
<accession>A0AAV0ARE6</accession>
<name>A0AAV0ARE6_PHAPC</name>
<feature type="region of interest" description="Disordered" evidence="1">
    <location>
        <begin position="111"/>
        <end position="141"/>
    </location>
</feature>